<reference evidence="4" key="1">
    <citation type="submission" date="2017-05" db="UniProtKB">
        <authorList>
            <consortium name="EnsemblMetazoa"/>
        </authorList>
    </citation>
    <scope>IDENTIFICATION</scope>
</reference>
<organism evidence="4">
    <name type="scientific">Amphimedon queenslandica</name>
    <name type="common">Sponge</name>
    <dbReference type="NCBI Taxonomy" id="400682"/>
    <lineage>
        <taxon>Eukaryota</taxon>
        <taxon>Metazoa</taxon>
        <taxon>Porifera</taxon>
        <taxon>Demospongiae</taxon>
        <taxon>Heteroscleromorpha</taxon>
        <taxon>Haplosclerida</taxon>
        <taxon>Niphatidae</taxon>
        <taxon>Amphimedon</taxon>
    </lineage>
</organism>
<dbReference type="InParanoid" id="A0A1X7TTN2"/>
<dbReference type="Pfam" id="PF13637">
    <property type="entry name" value="Ank_4"/>
    <property type="match status" value="1"/>
</dbReference>
<keyword evidence="1" id="KW-0677">Repeat</keyword>
<feature type="repeat" description="ANK" evidence="3">
    <location>
        <begin position="300"/>
        <end position="332"/>
    </location>
</feature>
<feature type="repeat" description="ANK" evidence="3">
    <location>
        <begin position="333"/>
        <end position="365"/>
    </location>
</feature>
<dbReference type="InterPro" id="IPR036770">
    <property type="entry name" value="Ankyrin_rpt-contain_sf"/>
</dbReference>
<feature type="repeat" description="ANK" evidence="3">
    <location>
        <begin position="366"/>
        <end position="398"/>
    </location>
</feature>
<dbReference type="PANTHER" id="PTHR23206:SF8">
    <property type="entry name" value="ANKYRIN REPEAT AND KH DOMAIN-CONTAINING 1"/>
    <property type="match status" value="1"/>
</dbReference>
<dbReference type="InterPro" id="IPR002110">
    <property type="entry name" value="Ankyrin_rpt"/>
</dbReference>
<name>A0A1X7TTN2_AMPQE</name>
<evidence type="ECO:0000256" key="1">
    <source>
        <dbReference type="ARBA" id="ARBA00022737"/>
    </source>
</evidence>
<feature type="repeat" description="ANK" evidence="3">
    <location>
        <begin position="399"/>
        <end position="431"/>
    </location>
</feature>
<accession>A0A1X7TTN2</accession>
<dbReference type="PROSITE" id="PS50297">
    <property type="entry name" value="ANK_REP_REGION"/>
    <property type="match status" value="11"/>
</dbReference>
<feature type="repeat" description="ANK" evidence="3">
    <location>
        <begin position="234"/>
        <end position="266"/>
    </location>
</feature>
<dbReference type="Pfam" id="PF12796">
    <property type="entry name" value="Ank_2"/>
    <property type="match status" value="4"/>
</dbReference>
<evidence type="ECO:0000313" key="4">
    <source>
        <dbReference type="EnsemblMetazoa" id="Aqu2.1.18234_001"/>
    </source>
</evidence>
<dbReference type="SMART" id="SM00248">
    <property type="entry name" value="ANK"/>
    <property type="match status" value="14"/>
</dbReference>
<feature type="repeat" description="ANK" evidence="3">
    <location>
        <begin position="688"/>
        <end position="720"/>
    </location>
</feature>
<dbReference type="EnsemblMetazoa" id="Aqu2.1.18234_001">
    <property type="protein sequence ID" value="Aqu2.1.18234_001"/>
    <property type="gene ID" value="Aqu2.1.18234"/>
</dbReference>
<dbReference type="PROSITE" id="PS50088">
    <property type="entry name" value="ANK_REPEAT"/>
    <property type="match status" value="11"/>
</dbReference>
<dbReference type="PANTHER" id="PTHR23206">
    <property type="entry name" value="MASK PROTEIN"/>
    <property type="match status" value="1"/>
</dbReference>
<feature type="repeat" description="ANK" evidence="3">
    <location>
        <begin position="267"/>
        <end position="299"/>
    </location>
</feature>
<evidence type="ECO:0000256" key="2">
    <source>
        <dbReference type="ARBA" id="ARBA00023043"/>
    </source>
</evidence>
<feature type="repeat" description="ANK" evidence="3">
    <location>
        <begin position="498"/>
        <end position="530"/>
    </location>
</feature>
<protein>
    <submittedName>
        <fullName evidence="4">Uncharacterized protein</fullName>
    </submittedName>
</protein>
<dbReference type="AlphaFoldDB" id="A0A1X7TTN2"/>
<proteinExistence type="predicted"/>
<feature type="repeat" description="ANK" evidence="3">
    <location>
        <begin position="201"/>
        <end position="233"/>
    </location>
</feature>
<evidence type="ECO:0000256" key="3">
    <source>
        <dbReference type="PROSITE-ProRule" id="PRU00023"/>
    </source>
</evidence>
<keyword evidence="2 3" id="KW-0040">ANK repeat</keyword>
<dbReference type="SUPFAM" id="SSF48403">
    <property type="entry name" value="Ankyrin repeat"/>
    <property type="match status" value="2"/>
</dbReference>
<dbReference type="PRINTS" id="PR01415">
    <property type="entry name" value="ANKYRIN"/>
</dbReference>
<dbReference type="Gene3D" id="1.25.40.20">
    <property type="entry name" value="Ankyrin repeat-containing domain"/>
    <property type="match status" value="6"/>
</dbReference>
<feature type="repeat" description="ANK" evidence="3">
    <location>
        <begin position="465"/>
        <end position="497"/>
    </location>
</feature>
<feature type="repeat" description="ANK" evidence="3">
    <location>
        <begin position="432"/>
        <end position="464"/>
    </location>
</feature>
<sequence length="782" mass="86914">PIKEQVEEYNTNLKMFKDTTSLLELAMMTRGMHSPHGVGCSKLILRFNKPWCSRTIAELNKTENSFLLHISLFLNLIETHYNTSSCTCTYFLPHLSQTEPFMEAVIEQRDFLYKIGVFEVMIDDIPIMMEDKNKSFTFEETLQEAHQNDNQSLVYFLLELHVSLSPKNDSTDLIIASRRGDFLTIQSIIEKKPNFNFQNNDGWTALTFASQYGHHQVVELLLNKNPDINIQNKNGWTALMLASRYGHHQVVEFLLSKDPDINIQNNNGWTALMFASQYGYHQVVELLLNKDPDIKIQNKYGWTALMVASSNGHHQVIELLLSKDSDINIKDNDGWTALMVAAYSRRPQVVELLLSKDPNINIRNNDGGTALMIASTNGHHEVVELLLSKDPDINIQHKYGGTALMIASAIGHHQVVKLLLSKVSDINIQNNDGWTALMLASGNGHHQVVELLLSKDPDINIQNNVGGTALMIASAIGHHQVVKLLLSKDPDINIQNNDGETALMLASANGHHQVVKLLLCKDPDINIQNKDGLSAFSISLIFSNYCITKMLVSVPDISLDQHAQLLDKARSGNYIKILKLLLDSHPNHIHTIDDKKLHSLAVAAGVNNFDAVEILIKKCDITSEHIISAFTVACYGGHSSMIYHLSEKIATLPNNEKKLLVAAAGGDLRLLISMINEVGMSPDTPLVTGTTPLIIAASCGHIELVEALIQAGADVNKRNGEGMNVLDIVYGIDWYDRSDIKQLLSTPAKKPNLATASVKTLFGIIGINKVKSFMKKIQTKNE</sequence>
<dbReference type="InterPro" id="IPR051631">
    <property type="entry name" value="Ankyrin-KH/SAM_domain"/>
</dbReference>
<dbReference type="OrthoDB" id="6718656at2759"/>
<dbReference type="eggNOG" id="KOG0502">
    <property type="taxonomic scope" value="Eukaryota"/>
</dbReference>